<dbReference type="GO" id="GO:0019216">
    <property type="term" value="P:regulation of lipid metabolic process"/>
    <property type="evidence" value="ECO:0007669"/>
    <property type="project" value="TreeGrafter"/>
</dbReference>
<dbReference type="Proteomes" id="UP000011976">
    <property type="component" value="Unassembled WGS sequence"/>
</dbReference>
<evidence type="ECO:0000256" key="1">
    <source>
        <dbReference type="ARBA" id="ARBA00007584"/>
    </source>
</evidence>
<evidence type="ECO:0000313" key="4">
    <source>
        <dbReference type="EMBL" id="GAC72505.1"/>
    </source>
</evidence>
<organism evidence="4 5">
    <name type="scientific">Pseudozyma antarctica (strain T-34)</name>
    <name type="common">Yeast</name>
    <name type="synonym">Candida antarctica</name>
    <dbReference type="NCBI Taxonomy" id="1151754"/>
    <lineage>
        <taxon>Eukaryota</taxon>
        <taxon>Fungi</taxon>
        <taxon>Dikarya</taxon>
        <taxon>Basidiomycota</taxon>
        <taxon>Ustilaginomycotina</taxon>
        <taxon>Ustilaginomycetes</taxon>
        <taxon>Ustilaginales</taxon>
        <taxon>Ustilaginaceae</taxon>
        <taxon>Moesziomyces</taxon>
    </lineage>
</organism>
<evidence type="ECO:0000313" key="5">
    <source>
        <dbReference type="Proteomes" id="UP000011976"/>
    </source>
</evidence>
<dbReference type="EMBL" id="DF196773">
    <property type="protein sequence ID" value="GAC72505.1"/>
    <property type="molecule type" value="Genomic_DNA"/>
</dbReference>
<feature type="region of interest" description="Disordered" evidence="3">
    <location>
        <begin position="1"/>
        <end position="45"/>
    </location>
</feature>
<sequence length="343" mass="37096">MEGNRTAQSGTVRPRRELAGTLREASSTSKLDSRPVALPRPPPHHLFSSMATAKIATLAIRTLAKPIATQLKSQAAQHETFRKICISLAQRMHRTEMALRTNLLPNGVQQKVRPLNDAKAIANGANAISEGFLFFVAAALILGETYRGSRKKAEQRDRTEDALNQLSDHVQRMAHVLGIDLDQLERLDDQQRDSSSEPSGALGNGDVTEEADPSLIEARLKLLRERQDEELKSRQLQAAVSVLLNMALEKRWVVGPEALELEAILGKDRATQTAASSSPRSEAAPGADGSLPPSIIQQVALERAKALAREVRTVPSSDPPQTDASLANLVAQLSPSTSQPSSA</sequence>
<evidence type="ECO:0000256" key="3">
    <source>
        <dbReference type="SAM" id="MobiDB-lite"/>
    </source>
</evidence>
<accession>M9LZ27</accession>
<dbReference type="GO" id="GO:0005739">
    <property type="term" value="C:mitochondrion"/>
    <property type="evidence" value="ECO:0007669"/>
    <property type="project" value="TreeGrafter"/>
</dbReference>
<dbReference type="PANTHER" id="PTHR12499:SF0">
    <property type="entry name" value="OPTIC ATROPHY 3 PROTEIN"/>
    <property type="match status" value="1"/>
</dbReference>
<feature type="compositionally biased region" description="Low complexity" evidence="3">
    <location>
        <begin position="274"/>
        <end position="287"/>
    </location>
</feature>
<proteinExistence type="inferred from homology"/>
<dbReference type="Pfam" id="PF07047">
    <property type="entry name" value="OPA3"/>
    <property type="match status" value="1"/>
</dbReference>
<comment type="similarity">
    <text evidence="1">Belongs to the OPA3 family.</text>
</comment>
<protein>
    <submittedName>
        <fullName evidence="4">Predicted coiled-coil protein</fullName>
    </submittedName>
</protein>
<gene>
    <name evidence="4" type="ORF">PANT_7c00138</name>
</gene>
<feature type="region of interest" description="Disordered" evidence="3">
    <location>
        <begin position="270"/>
        <end position="294"/>
    </location>
</feature>
<reference evidence="5" key="1">
    <citation type="journal article" date="2013" name="Genome Announc.">
        <title>Genome sequence of the basidiomycetous yeast Pseudozyma antarctica T-34, a producer of the glycolipid biosurfactants mannosylerythritol lipids.</title>
        <authorList>
            <person name="Morita T."/>
            <person name="Koike H."/>
            <person name="Koyama Y."/>
            <person name="Hagiwara H."/>
            <person name="Ito E."/>
            <person name="Fukuoka T."/>
            <person name="Imura T."/>
            <person name="Machida M."/>
            <person name="Kitamoto D."/>
        </authorList>
    </citation>
    <scope>NUCLEOTIDE SEQUENCE [LARGE SCALE GENOMIC DNA]</scope>
    <source>
        <strain evidence="5">T-34</strain>
    </source>
</reference>
<evidence type="ECO:0000256" key="2">
    <source>
        <dbReference type="ARBA" id="ARBA00023054"/>
    </source>
</evidence>
<feature type="compositionally biased region" description="Polar residues" evidence="3">
    <location>
        <begin position="1"/>
        <end position="11"/>
    </location>
</feature>
<dbReference type="AlphaFoldDB" id="M9LZ27"/>
<dbReference type="OrthoDB" id="2129069at2759"/>
<feature type="region of interest" description="Disordered" evidence="3">
    <location>
        <begin position="188"/>
        <end position="210"/>
    </location>
</feature>
<dbReference type="InterPro" id="IPR010754">
    <property type="entry name" value="OPA3-like"/>
</dbReference>
<dbReference type="PANTHER" id="PTHR12499">
    <property type="entry name" value="OPTIC ATROPHY 3 PROTEIN OPA3"/>
    <property type="match status" value="1"/>
</dbReference>
<name>M9LZ27_PSEA3</name>
<keyword evidence="2" id="KW-0175">Coiled coil</keyword>